<keyword evidence="2" id="KW-1185">Reference proteome</keyword>
<gene>
    <name evidence="1" type="ORF">ADUPG1_013825</name>
</gene>
<evidence type="ECO:0008006" key="3">
    <source>
        <dbReference type="Google" id="ProtNLM"/>
    </source>
</evidence>
<organism evidence="1 2">
    <name type="scientific">Aduncisulcus paluster</name>
    <dbReference type="NCBI Taxonomy" id="2918883"/>
    <lineage>
        <taxon>Eukaryota</taxon>
        <taxon>Metamonada</taxon>
        <taxon>Carpediemonas-like organisms</taxon>
        <taxon>Aduncisulcus</taxon>
    </lineage>
</organism>
<accession>A0ABQ5K8C7</accession>
<dbReference type="InterPro" id="IPR036224">
    <property type="entry name" value="GINS_bundle-like_dom_sf"/>
</dbReference>
<name>A0ABQ5K8C7_9EUKA</name>
<reference evidence="1" key="1">
    <citation type="submission" date="2022-03" db="EMBL/GenBank/DDBJ databases">
        <title>Draft genome sequence of Aduncisulcus paluster, a free-living microaerophilic Fornicata.</title>
        <authorList>
            <person name="Yuyama I."/>
            <person name="Kume K."/>
            <person name="Tamura T."/>
            <person name="Inagaki Y."/>
            <person name="Hashimoto T."/>
        </authorList>
    </citation>
    <scope>NUCLEOTIDE SEQUENCE</scope>
    <source>
        <strain evidence="1">NY0171</strain>
    </source>
</reference>
<dbReference type="Proteomes" id="UP001057375">
    <property type="component" value="Unassembled WGS sequence"/>
</dbReference>
<comment type="caution">
    <text evidence="1">The sequence shown here is derived from an EMBL/GenBank/DDBJ whole genome shotgun (WGS) entry which is preliminary data.</text>
</comment>
<protein>
    <recommendedName>
        <fullName evidence="3">GINS subunit domain-containing protein</fullName>
    </recommendedName>
</protein>
<dbReference type="EMBL" id="BQXS01012743">
    <property type="protein sequence ID" value="GKT27425.1"/>
    <property type="molecule type" value="Genomic_DNA"/>
</dbReference>
<evidence type="ECO:0000313" key="2">
    <source>
        <dbReference type="Proteomes" id="UP001057375"/>
    </source>
</evidence>
<dbReference type="SUPFAM" id="SSF158573">
    <property type="entry name" value="GINS helical bundle-like"/>
    <property type="match status" value="1"/>
</dbReference>
<proteinExistence type="predicted"/>
<evidence type="ECO:0000313" key="1">
    <source>
        <dbReference type="EMBL" id="GKT27425.1"/>
    </source>
</evidence>
<dbReference type="Gene3D" id="1.20.58.1030">
    <property type="match status" value="1"/>
</dbReference>
<sequence>MDEHIKCIQSAITLDKLAKLLKDESESRDLLHYDQPTLYEVRKEAQALLGYSHSIGKEMKQREEGHEYDTLLANTIHINSLRRMTHFIAALEHCRMSKLRAALWQGRHLDEFIPLLSDAEKRYAEDYVRAKKKVISSYGVDYYLPPIPPHPKRAKMRVRCIKEVDFTCHSGRKYYLYPSTFLQVYSRDGWEMIAQGLAETIE</sequence>